<comment type="similarity">
    <text evidence="1">Belongs to the nitroreductase family.</text>
</comment>
<evidence type="ECO:0000313" key="4">
    <source>
        <dbReference type="EMBL" id="MCX2966607.1"/>
    </source>
</evidence>
<dbReference type="CDD" id="cd02138">
    <property type="entry name" value="TdsD-like"/>
    <property type="match status" value="1"/>
</dbReference>
<sequence length="196" mass="21067">MHELIAGRRSARGYDPDATISADDLTSILEAGRWAPTWGRVQPVRFMVGVRGDATFTGLTEILTRGNAGWAPASAALVLVCTAAEPDDEKARTYAAVDVGLAVSQMILQAQATGFNGHPMAGFDSDAARARFAIPDERRPLVLLGIGQIADPEAVAPDIRERDARPRTRLPLDEVAFADTWGSPYSANDRPWPEGI</sequence>
<dbReference type="AlphaFoldDB" id="A0A9X3DAG8"/>
<dbReference type="SUPFAM" id="SSF55469">
    <property type="entry name" value="FMN-dependent nitroreductase-like"/>
    <property type="match status" value="1"/>
</dbReference>
<evidence type="ECO:0000259" key="3">
    <source>
        <dbReference type="Pfam" id="PF00881"/>
    </source>
</evidence>
<reference evidence="4" key="1">
    <citation type="submission" date="2022-10" db="EMBL/GenBank/DDBJ databases">
        <title>WGS of marine actinomycetes from Thailand.</title>
        <authorList>
            <person name="Thawai C."/>
        </authorList>
    </citation>
    <scope>NUCLEOTIDE SEQUENCE</scope>
    <source>
        <strain evidence="4">SW21</strain>
    </source>
</reference>
<dbReference type="PANTHER" id="PTHR43673:SF10">
    <property type="entry name" value="NADH DEHYDROGENASE_NAD(P)H NITROREDUCTASE XCC3605-RELATED"/>
    <property type="match status" value="1"/>
</dbReference>
<dbReference type="Proteomes" id="UP001143347">
    <property type="component" value="Unassembled WGS sequence"/>
</dbReference>
<organism evidence="4 5">
    <name type="scientific">Gordonia aquimaris</name>
    <dbReference type="NCBI Taxonomy" id="2984863"/>
    <lineage>
        <taxon>Bacteria</taxon>
        <taxon>Bacillati</taxon>
        <taxon>Actinomycetota</taxon>
        <taxon>Actinomycetes</taxon>
        <taxon>Mycobacteriales</taxon>
        <taxon>Gordoniaceae</taxon>
        <taxon>Gordonia</taxon>
    </lineage>
</organism>
<dbReference type="GO" id="GO:0016491">
    <property type="term" value="F:oxidoreductase activity"/>
    <property type="evidence" value="ECO:0007669"/>
    <property type="project" value="UniProtKB-KW"/>
</dbReference>
<dbReference type="EMBL" id="JAPKFM010000029">
    <property type="protein sequence ID" value="MCX2966607.1"/>
    <property type="molecule type" value="Genomic_DNA"/>
</dbReference>
<name>A0A9X3DAG8_9ACTN</name>
<gene>
    <name evidence="4" type="ORF">OSB52_21245</name>
</gene>
<dbReference type="Pfam" id="PF00881">
    <property type="entry name" value="Nitroreductase"/>
    <property type="match status" value="2"/>
</dbReference>
<dbReference type="Gene3D" id="3.40.109.10">
    <property type="entry name" value="NADH Oxidase"/>
    <property type="match status" value="1"/>
</dbReference>
<feature type="domain" description="Nitroreductase" evidence="3">
    <location>
        <begin position="71"/>
        <end position="147"/>
    </location>
</feature>
<evidence type="ECO:0000256" key="2">
    <source>
        <dbReference type="ARBA" id="ARBA00023002"/>
    </source>
</evidence>
<dbReference type="InterPro" id="IPR029479">
    <property type="entry name" value="Nitroreductase"/>
</dbReference>
<accession>A0A9X3DAG8</accession>
<protein>
    <submittedName>
        <fullName evidence="4">Nitroreductase family protein</fullName>
    </submittedName>
</protein>
<evidence type="ECO:0000256" key="1">
    <source>
        <dbReference type="ARBA" id="ARBA00007118"/>
    </source>
</evidence>
<feature type="domain" description="Nitroreductase" evidence="3">
    <location>
        <begin position="5"/>
        <end position="48"/>
    </location>
</feature>
<dbReference type="InterPro" id="IPR000415">
    <property type="entry name" value="Nitroreductase-like"/>
</dbReference>
<keyword evidence="2" id="KW-0560">Oxidoreductase</keyword>
<keyword evidence="5" id="KW-1185">Reference proteome</keyword>
<comment type="caution">
    <text evidence="4">The sequence shown here is derived from an EMBL/GenBank/DDBJ whole genome shotgun (WGS) entry which is preliminary data.</text>
</comment>
<evidence type="ECO:0000313" key="5">
    <source>
        <dbReference type="Proteomes" id="UP001143347"/>
    </source>
</evidence>
<dbReference type="PANTHER" id="PTHR43673">
    <property type="entry name" value="NAD(P)H NITROREDUCTASE YDGI-RELATED"/>
    <property type="match status" value="1"/>
</dbReference>
<dbReference type="RefSeq" id="WP_266063427.1">
    <property type="nucleotide sequence ID" value="NZ_JAPKFM010000029.1"/>
</dbReference>
<proteinExistence type="inferred from homology"/>